<organism evidence="1">
    <name type="scientific">bioreactor metagenome</name>
    <dbReference type="NCBI Taxonomy" id="1076179"/>
    <lineage>
        <taxon>unclassified sequences</taxon>
        <taxon>metagenomes</taxon>
        <taxon>ecological metagenomes</taxon>
    </lineage>
</organism>
<comment type="caution">
    <text evidence="1">The sequence shown here is derived from an EMBL/GenBank/DDBJ whole genome shotgun (WGS) entry which is preliminary data.</text>
</comment>
<evidence type="ECO:0000313" key="1">
    <source>
        <dbReference type="EMBL" id="MPM59060.1"/>
    </source>
</evidence>
<name>A0A645B0T9_9ZZZZ</name>
<proteinExistence type="predicted"/>
<reference evidence="1" key="1">
    <citation type="submission" date="2019-08" db="EMBL/GenBank/DDBJ databases">
        <authorList>
            <person name="Kucharzyk K."/>
            <person name="Murdoch R.W."/>
            <person name="Higgins S."/>
            <person name="Loffler F."/>
        </authorList>
    </citation>
    <scope>NUCLEOTIDE SEQUENCE</scope>
</reference>
<dbReference type="AlphaFoldDB" id="A0A645B0T9"/>
<dbReference type="EMBL" id="VSSQ01017103">
    <property type="protein sequence ID" value="MPM59060.1"/>
    <property type="molecule type" value="Genomic_DNA"/>
</dbReference>
<protein>
    <submittedName>
        <fullName evidence="1">Uncharacterized protein</fullName>
    </submittedName>
</protein>
<gene>
    <name evidence="1" type="ORF">SDC9_105898</name>
</gene>
<sequence length="179" mass="21660">MFLVPMVAPEHRTSSYSTFEYVPSGKLCFEILTSPYENYARHTWQEGKTLKIEDQIHEFIINMIHIATMEKENAAQDEIRHKRWLIEEEKRRKQEWLQQMENSRIKTLVEETERLVNINRIKDYITAITEEGKRRLGENYPDSDFAKWVDWAQQFLEKNDCRSWKLPKFDLSNQYFFMG</sequence>
<accession>A0A645B0T9</accession>